<gene>
    <name evidence="4" type="ORF">E4633_16590</name>
</gene>
<accession>A0A4S1CC93</accession>
<evidence type="ECO:0000313" key="5">
    <source>
        <dbReference type="Proteomes" id="UP000306416"/>
    </source>
</evidence>
<evidence type="ECO:0000259" key="3">
    <source>
        <dbReference type="PROSITE" id="PS50111"/>
    </source>
</evidence>
<reference evidence="4 5" key="1">
    <citation type="submission" date="2019-04" db="EMBL/GenBank/DDBJ databases">
        <title>Geobacter oryzae sp. nov., ferric-reducing bacteria isolated from paddy soil.</title>
        <authorList>
            <person name="Xu Z."/>
            <person name="Masuda Y."/>
            <person name="Itoh H."/>
            <person name="Senoo K."/>
        </authorList>
    </citation>
    <scope>NUCLEOTIDE SEQUENCE [LARGE SCALE GENOMIC DNA]</scope>
    <source>
        <strain evidence="4 5">Red111</strain>
    </source>
</reference>
<keyword evidence="5" id="KW-1185">Reference proteome</keyword>
<evidence type="ECO:0000313" key="4">
    <source>
        <dbReference type="EMBL" id="TGU70620.1"/>
    </source>
</evidence>
<name>A0A4S1CC93_9BACT</name>
<feature type="domain" description="Methyl-accepting transducer" evidence="3">
    <location>
        <begin position="300"/>
        <end position="515"/>
    </location>
</feature>
<evidence type="ECO:0000256" key="2">
    <source>
        <dbReference type="SAM" id="MobiDB-lite"/>
    </source>
</evidence>
<feature type="region of interest" description="Disordered" evidence="2">
    <location>
        <begin position="559"/>
        <end position="598"/>
    </location>
</feature>
<dbReference type="SUPFAM" id="SSF58104">
    <property type="entry name" value="Methyl-accepting chemotaxis protein (MCP) signaling domain"/>
    <property type="match status" value="2"/>
</dbReference>
<dbReference type="AlphaFoldDB" id="A0A4S1CC93"/>
<dbReference type="PROSITE" id="PS50111">
    <property type="entry name" value="CHEMOTAXIS_TRANSDUC_2"/>
    <property type="match status" value="1"/>
</dbReference>
<dbReference type="EMBL" id="SRSC01000004">
    <property type="protein sequence ID" value="TGU70620.1"/>
    <property type="molecule type" value="Genomic_DNA"/>
</dbReference>
<dbReference type="RefSeq" id="WP_135871815.1">
    <property type="nucleotide sequence ID" value="NZ_SRSC01000004.1"/>
</dbReference>
<dbReference type="GO" id="GO:0016020">
    <property type="term" value="C:membrane"/>
    <property type="evidence" value="ECO:0007669"/>
    <property type="project" value="InterPro"/>
</dbReference>
<protein>
    <submittedName>
        <fullName evidence="4">Methyl-accepting chemotaxis protein</fullName>
    </submittedName>
</protein>
<dbReference type="Gene3D" id="1.10.287.950">
    <property type="entry name" value="Methyl-accepting chemotaxis protein"/>
    <property type="match status" value="2"/>
</dbReference>
<keyword evidence="1" id="KW-0807">Transducer</keyword>
<dbReference type="Proteomes" id="UP000306416">
    <property type="component" value="Unassembled WGS sequence"/>
</dbReference>
<dbReference type="InterPro" id="IPR004089">
    <property type="entry name" value="MCPsignal_dom"/>
</dbReference>
<comment type="caution">
    <text evidence="4">The sequence shown here is derived from an EMBL/GenBank/DDBJ whole genome shotgun (WGS) entry which is preliminary data.</text>
</comment>
<organism evidence="4 5">
    <name type="scientific">Geomonas terrae</name>
    <dbReference type="NCBI Taxonomy" id="2562681"/>
    <lineage>
        <taxon>Bacteria</taxon>
        <taxon>Pseudomonadati</taxon>
        <taxon>Thermodesulfobacteriota</taxon>
        <taxon>Desulfuromonadia</taxon>
        <taxon>Geobacterales</taxon>
        <taxon>Geobacteraceae</taxon>
        <taxon>Geomonas</taxon>
    </lineage>
</organism>
<proteinExistence type="predicted"/>
<dbReference type="GO" id="GO:0007165">
    <property type="term" value="P:signal transduction"/>
    <property type="evidence" value="ECO:0007669"/>
    <property type="project" value="UniProtKB-KW"/>
</dbReference>
<sequence>MISAGKDINEQQAELKRLAEAWSAALDKAVSELAVISGTTEDEFLAIGGRLQDFYQRGVGISELASSMVGEVAGEHVTAAMGGLDDMLDQMGRYVDRAQGEIEESAQTLREILSLLSQVSDPLSGFKKVNKVLRMLGISTKIESARLGQSAAGFDTLASDVGELSVQVNDKAAFIIKRKDDLARAIAQTLTGVLEAGAKQHDKVLDVLGRTRTGVQALTEINSRCSSSAATISAVSDEVSRSIGDVVMSMQAHDIVRQQIEHVEESLAELKQGLSDGSAGADAAAIICELQVAQLRHASEELDAAVRTIIESLREVARKQSGLSTQTSGLAGIADQAGGGFFTDMERDISVASDALMESSRVNQGLCAAMATVAETVGEIATFVGDIERIGEEIKLIALNAQIKSAYTGDEGAALGVLAEAIQRLSIDAITHTGAVSDTLQGIISVTDRLSAGVNAEASNLESEVQLMVDKLSALVQSLRRVNDTLKHSLGSMDDGVSHLSTEIEQAIAGITVHQKVARVLEVSIRGLSAIAADARIIAPAGSTGNLDQLAQRYTMQSERRIHESMSGSTSERRPPTQSASSPAPAADDDLGGNVELF</sequence>
<evidence type="ECO:0000256" key="1">
    <source>
        <dbReference type="PROSITE-ProRule" id="PRU00284"/>
    </source>
</evidence>